<feature type="region of interest" description="Disordered" evidence="2">
    <location>
        <begin position="297"/>
        <end position="321"/>
    </location>
</feature>
<proteinExistence type="inferred from homology"/>
<name>A0A498S1K3_ACAVI</name>
<accession>A0A498S1K3</accession>
<reference evidence="4 5" key="1">
    <citation type="submission" date="2018-08" db="EMBL/GenBank/DDBJ databases">
        <authorList>
            <person name="Laetsch R D."/>
            <person name="Stevens L."/>
            <person name="Kumar S."/>
            <person name="Blaxter L. M."/>
        </authorList>
    </citation>
    <scope>NUCLEOTIDE SEQUENCE [LARGE SCALE GENOMIC DNA]</scope>
</reference>
<dbReference type="InterPro" id="IPR033473">
    <property type="entry name" value="Atos-like_C"/>
</dbReference>
<evidence type="ECO:0000259" key="3">
    <source>
        <dbReference type="SMART" id="SM01177"/>
    </source>
</evidence>
<organism evidence="4 5">
    <name type="scientific">Acanthocheilonema viteae</name>
    <name type="common">Filarial nematode worm</name>
    <name type="synonym">Dipetalonema viteae</name>
    <dbReference type="NCBI Taxonomy" id="6277"/>
    <lineage>
        <taxon>Eukaryota</taxon>
        <taxon>Metazoa</taxon>
        <taxon>Ecdysozoa</taxon>
        <taxon>Nematoda</taxon>
        <taxon>Chromadorea</taxon>
        <taxon>Rhabditida</taxon>
        <taxon>Spirurina</taxon>
        <taxon>Spiruromorpha</taxon>
        <taxon>Filarioidea</taxon>
        <taxon>Onchocercidae</taxon>
        <taxon>Acanthocheilonema</taxon>
    </lineage>
</organism>
<dbReference type="SMART" id="SM01177">
    <property type="entry name" value="DUF4210"/>
    <property type="match status" value="1"/>
</dbReference>
<evidence type="ECO:0000256" key="2">
    <source>
        <dbReference type="SAM" id="MobiDB-lite"/>
    </source>
</evidence>
<sequence>MELGLETARWVIDSCEDSKCSKQMLQRAREIIETGSLFSIHTFIVHRQCCLKFSPYTGVVLLEECTIKIVPRESTDDKMLDSLFLKNAIQSYLHFLQLKSGETYSGEQLSNEIYKYRVSMNNICIDDQLRNFEIHKFLLGELNPLLHVYLTIKRRKHGVSSHLSSYSESAGSFCEDWLLISSPFSGEGHLAASPPGISFFNIPTKFHRNNEKEKIKSEGIGKDRIAAFKTHNLKMTSCEQLLIKDKSACKSFHLHSDSRIYQFFKVRKDVEVRDEKMLLGNEQTVKPLAVESLLSPSASSMETGSPLQAVPTSPASRRETLPRRSLIASAFRFMSTASKAFSKTTGLPLNSSPAPFNRSETKCVEDPSLKSTGNRIAEKTTRKGTRTHILRNVPIDEKDSNSNYYGGGCIRRNMSSNSGLLCNFEESALNGRLDLVTSLNGFHLQIAASDETCSPHLTLPVTTFFFNMPEDEAPLPYMGFCSLENMRKGYRIPRKGILQAVLFNPQGTVVRMFVVKFDVSDMPPSSQTFLRQRTFFMPVGCTYDGVLRSWLKYLIHLSLATDRRGRLYVHTDIKMLFSQKNELETLNFELGKDIIKYHLQSFTEMPRNPKYSPRKGKEQVWLEPGTSLAQLRFNKMMEKGMDGTGAITGISIDRIESLLNRVLGSSSDW</sequence>
<dbReference type="Proteomes" id="UP000276991">
    <property type="component" value="Unassembled WGS sequence"/>
</dbReference>
<dbReference type="InterPro" id="IPR025261">
    <property type="entry name" value="Atos-like_cons_dom"/>
</dbReference>
<dbReference type="AlphaFoldDB" id="A0A498S1K3"/>
<dbReference type="STRING" id="6277.A0A498S1K3"/>
<dbReference type="Pfam" id="PF13889">
    <property type="entry name" value="Chromosome_seg"/>
    <property type="match status" value="1"/>
</dbReference>
<gene>
    <name evidence="4" type="ORF">NAV_LOCUS98</name>
</gene>
<comment type="similarity">
    <text evidence="1">Belongs to the ATOS family.</text>
</comment>
<feature type="domain" description="Atos-like conserved" evidence="3">
    <location>
        <begin position="420"/>
        <end position="478"/>
    </location>
</feature>
<dbReference type="PANTHER" id="PTHR13199">
    <property type="entry name" value="GH03947P"/>
    <property type="match status" value="1"/>
</dbReference>
<evidence type="ECO:0000313" key="5">
    <source>
        <dbReference type="Proteomes" id="UP000276991"/>
    </source>
</evidence>
<dbReference type="PANTHER" id="PTHR13199:SF11">
    <property type="entry name" value="PROTEIN ATOSSA"/>
    <property type="match status" value="1"/>
</dbReference>
<dbReference type="InterPro" id="IPR051506">
    <property type="entry name" value="ATOS_Transcription_Regulators"/>
</dbReference>
<protein>
    <recommendedName>
        <fullName evidence="3">Atos-like conserved domain-containing protein</fullName>
    </recommendedName>
</protein>
<evidence type="ECO:0000313" key="4">
    <source>
        <dbReference type="EMBL" id="VBB25268.1"/>
    </source>
</evidence>
<dbReference type="Pfam" id="PF13915">
    <property type="entry name" value="DUF4210"/>
    <property type="match status" value="1"/>
</dbReference>
<dbReference type="EMBL" id="UPTC01000005">
    <property type="protein sequence ID" value="VBB25268.1"/>
    <property type="molecule type" value="Genomic_DNA"/>
</dbReference>
<keyword evidence="5" id="KW-1185">Reference proteome</keyword>
<feature type="compositionally biased region" description="Polar residues" evidence="2">
    <location>
        <begin position="297"/>
        <end position="315"/>
    </location>
</feature>
<dbReference type="OrthoDB" id="8625101at2759"/>
<evidence type="ECO:0000256" key="1">
    <source>
        <dbReference type="ARBA" id="ARBA00034497"/>
    </source>
</evidence>